<feature type="transmembrane region" description="Helical" evidence="5">
    <location>
        <begin position="177"/>
        <end position="197"/>
    </location>
</feature>
<proteinExistence type="predicted"/>
<dbReference type="OrthoDB" id="15270at2759"/>
<feature type="transmembrane region" description="Helical" evidence="5">
    <location>
        <begin position="20"/>
        <end position="45"/>
    </location>
</feature>
<evidence type="ECO:0000256" key="5">
    <source>
        <dbReference type="SAM" id="Phobius"/>
    </source>
</evidence>
<feature type="transmembrane region" description="Helical" evidence="5">
    <location>
        <begin position="244"/>
        <end position="262"/>
    </location>
</feature>
<feature type="transmembrane region" description="Helical" evidence="5">
    <location>
        <begin position="334"/>
        <end position="357"/>
    </location>
</feature>
<feature type="transmembrane region" description="Helical" evidence="5">
    <location>
        <begin position="145"/>
        <end position="165"/>
    </location>
</feature>
<name>A0A835QEH9_VANPL</name>
<dbReference type="Pfam" id="PF06423">
    <property type="entry name" value="GWT1"/>
    <property type="match status" value="2"/>
</dbReference>
<dbReference type="Proteomes" id="UP000639772">
    <property type="component" value="Unassembled WGS sequence"/>
</dbReference>
<evidence type="ECO:0000313" key="6">
    <source>
        <dbReference type="EMBL" id="KAG0471740.1"/>
    </source>
</evidence>
<dbReference type="GO" id="GO:0072659">
    <property type="term" value="P:protein localization to plasma membrane"/>
    <property type="evidence" value="ECO:0007669"/>
    <property type="project" value="TreeGrafter"/>
</dbReference>
<feature type="transmembrane region" description="Helical" evidence="5">
    <location>
        <begin position="399"/>
        <end position="421"/>
    </location>
</feature>
<dbReference type="GO" id="GO:0016020">
    <property type="term" value="C:membrane"/>
    <property type="evidence" value="ECO:0007669"/>
    <property type="project" value="UniProtKB-SubCell"/>
</dbReference>
<evidence type="ECO:0008006" key="8">
    <source>
        <dbReference type="Google" id="ProtNLM"/>
    </source>
</evidence>
<dbReference type="InterPro" id="IPR009447">
    <property type="entry name" value="PIGW/GWT1"/>
</dbReference>
<gene>
    <name evidence="6" type="ORF">HPP92_016286</name>
</gene>
<dbReference type="GO" id="GO:0032216">
    <property type="term" value="F:glucosaminyl-phosphatidylinositol O-acyltransferase activity"/>
    <property type="evidence" value="ECO:0007669"/>
    <property type="project" value="TreeGrafter"/>
</dbReference>
<keyword evidence="4 5" id="KW-0472">Membrane</keyword>
<evidence type="ECO:0000313" key="7">
    <source>
        <dbReference type="Proteomes" id="UP000639772"/>
    </source>
</evidence>
<comment type="subcellular location">
    <subcellularLocation>
        <location evidence="1">Membrane</location>
        <topology evidence="1">Multi-pass membrane protein</topology>
    </subcellularLocation>
</comment>
<organism evidence="6 7">
    <name type="scientific">Vanilla planifolia</name>
    <name type="common">Vanilla</name>
    <dbReference type="NCBI Taxonomy" id="51239"/>
    <lineage>
        <taxon>Eukaryota</taxon>
        <taxon>Viridiplantae</taxon>
        <taxon>Streptophyta</taxon>
        <taxon>Embryophyta</taxon>
        <taxon>Tracheophyta</taxon>
        <taxon>Spermatophyta</taxon>
        <taxon>Magnoliopsida</taxon>
        <taxon>Liliopsida</taxon>
        <taxon>Asparagales</taxon>
        <taxon>Orchidaceae</taxon>
        <taxon>Vanilloideae</taxon>
        <taxon>Vanilleae</taxon>
        <taxon>Vanilla</taxon>
    </lineage>
</organism>
<reference evidence="6 7" key="1">
    <citation type="journal article" date="2020" name="Nat. Food">
        <title>A phased Vanilla planifolia genome enables genetic improvement of flavour and production.</title>
        <authorList>
            <person name="Hasing T."/>
            <person name="Tang H."/>
            <person name="Brym M."/>
            <person name="Khazi F."/>
            <person name="Huang T."/>
            <person name="Chambers A.H."/>
        </authorList>
    </citation>
    <scope>NUCLEOTIDE SEQUENCE [LARGE SCALE GENOMIC DNA]</scope>
    <source>
        <tissue evidence="6">Leaf</tissue>
    </source>
</reference>
<keyword evidence="2 5" id="KW-0812">Transmembrane</keyword>
<dbReference type="PANTHER" id="PTHR20661:SF0">
    <property type="entry name" value="PHOSPHATIDYLINOSITOL-GLYCAN BIOSYNTHESIS CLASS W PROTEIN"/>
    <property type="match status" value="1"/>
</dbReference>
<evidence type="ECO:0000256" key="4">
    <source>
        <dbReference type="ARBA" id="ARBA00023136"/>
    </source>
</evidence>
<dbReference type="PANTHER" id="PTHR20661">
    <property type="entry name" value="PHOSPHATIDYLINOSITOL-GLYCAN BIOSYNTHESIS CLASS W PROTEIN"/>
    <property type="match status" value="1"/>
</dbReference>
<dbReference type="GO" id="GO:0006506">
    <property type="term" value="P:GPI anchor biosynthetic process"/>
    <property type="evidence" value="ECO:0007669"/>
    <property type="project" value="InterPro"/>
</dbReference>
<evidence type="ECO:0000256" key="3">
    <source>
        <dbReference type="ARBA" id="ARBA00022989"/>
    </source>
</evidence>
<feature type="transmembrane region" description="Helical" evidence="5">
    <location>
        <begin position="209"/>
        <end position="229"/>
    </location>
</feature>
<comment type="caution">
    <text evidence="6">The sequence shown here is derived from an EMBL/GenBank/DDBJ whole genome shotgun (WGS) entry which is preliminary data.</text>
</comment>
<dbReference type="GO" id="GO:0005783">
    <property type="term" value="C:endoplasmic reticulum"/>
    <property type="evidence" value="ECO:0007669"/>
    <property type="project" value="TreeGrafter"/>
</dbReference>
<dbReference type="PIRSF" id="PIRSF017321">
    <property type="entry name" value="GWT1"/>
    <property type="match status" value="1"/>
</dbReference>
<sequence>MVMDFFAKPLNSNKALKEEFVSNLTGSSMLEIAALSIIIPALFLIRKWSSIYSRSALADAKIDNGKTYDITPSIYIDFWSVASELAKDFAFIFLSIILVLTVLAEWAYFLAIILVTVLLFWFFTKRHSFPALNATPGPQFSRLSILSYRVSVVVVTFVCILAVDFKIFPRRLGKTEIYGTGLMDLGVGSFVVANSLVSKQARGIMSVNLKAALQAISPLVLLGAGRLIFTSGVDYQVHVGEYGVHWNFFFTLAAVTLLTYVIRIHPKYCGLFGSTILLVYQISLTYGLNEYLLSNRRASDIVSQNKRRRIQCIWSLTIILDRYVERVSRRMCNLAYVTFVLAQNLQVLSVLMLAEFIPAKRPLLLEEAFNQNLLGSFLLANVLTGMVNMGMDTLAASSLQAFVILVGYALFLTVVVIFFWFHGIKLKFW</sequence>
<keyword evidence="3 5" id="KW-1133">Transmembrane helix</keyword>
<dbReference type="AlphaFoldDB" id="A0A835QEH9"/>
<feature type="transmembrane region" description="Helical" evidence="5">
    <location>
        <begin position="106"/>
        <end position="124"/>
    </location>
</feature>
<protein>
    <recommendedName>
        <fullName evidence="8">Phosphatidylinositol-glycan biosynthesis class W protein</fullName>
    </recommendedName>
</protein>
<accession>A0A835QEH9</accession>
<evidence type="ECO:0000256" key="1">
    <source>
        <dbReference type="ARBA" id="ARBA00004141"/>
    </source>
</evidence>
<evidence type="ECO:0000256" key="2">
    <source>
        <dbReference type="ARBA" id="ARBA00022692"/>
    </source>
</evidence>
<dbReference type="EMBL" id="JADCNM010000008">
    <property type="protein sequence ID" value="KAG0471740.1"/>
    <property type="molecule type" value="Genomic_DNA"/>
</dbReference>